<dbReference type="PANTHER" id="PTHR10827">
    <property type="entry name" value="RETICULOCALBIN"/>
    <property type="match status" value="1"/>
</dbReference>
<sequence>MNFKKSLLNLSVVLLAVGGMNAAYADNHDARGGHQGKQKGGEHRLAGKFKRLDADESGAITLDEMTANVADQAQQKLTRADSDASGAISLEEYLAAKPHAHDFSAIADALVECVATIKAESGDDNIVVPEASKFTSPEAKFAAIDANSDGGITLDELQTHMQTQIESTFAAMDADSNGEVTLDEFTAAAEVKKATKQAVKQCAEELLDDEE</sequence>
<dbReference type="InterPro" id="IPR011992">
    <property type="entry name" value="EF-hand-dom_pair"/>
</dbReference>
<keyword evidence="1" id="KW-0479">Metal-binding</keyword>
<evidence type="ECO:0000256" key="2">
    <source>
        <dbReference type="ARBA" id="ARBA00022737"/>
    </source>
</evidence>
<keyword evidence="2" id="KW-0677">Repeat</keyword>
<dbReference type="AlphaFoldDB" id="A0A975HJW3"/>
<dbReference type="RefSeq" id="WP_208841898.1">
    <property type="nucleotide sequence ID" value="NZ_CP072133.1"/>
</dbReference>
<dbReference type="InterPro" id="IPR018247">
    <property type="entry name" value="EF_Hand_1_Ca_BS"/>
</dbReference>
<evidence type="ECO:0000256" key="3">
    <source>
        <dbReference type="SAM" id="SignalP"/>
    </source>
</evidence>
<organism evidence="5 6">
    <name type="scientific">Pseudoalteromonas xiamenensis</name>
    <dbReference type="NCBI Taxonomy" id="882626"/>
    <lineage>
        <taxon>Bacteria</taxon>
        <taxon>Pseudomonadati</taxon>
        <taxon>Pseudomonadota</taxon>
        <taxon>Gammaproteobacteria</taxon>
        <taxon>Alteromonadales</taxon>
        <taxon>Pseudoalteromonadaceae</taxon>
        <taxon>Pseudoalteromonas</taxon>
    </lineage>
</organism>
<dbReference type="PROSITE" id="PS50222">
    <property type="entry name" value="EF_HAND_2"/>
    <property type="match status" value="1"/>
</dbReference>
<proteinExistence type="predicted"/>
<dbReference type="Pfam" id="PF13202">
    <property type="entry name" value="EF-hand_5"/>
    <property type="match status" value="3"/>
</dbReference>
<name>A0A975HJW3_9GAMM</name>
<feature type="chain" id="PRO_5037248270" evidence="3">
    <location>
        <begin position="26"/>
        <end position="211"/>
    </location>
</feature>
<dbReference type="Gene3D" id="1.10.238.10">
    <property type="entry name" value="EF-hand"/>
    <property type="match status" value="2"/>
</dbReference>
<dbReference type="GO" id="GO:0005509">
    <property type="term" value="F:calcium ion binding"/>
    <property type="evidence" value="ECO:0007669"/>
    <property type="project" value="InterPro"/>
</dbReference>
<dbReference type="SMART" id="SM00054">
    <property type="entry name" value="EFh"/>
    <property type="match status" value="3"/>
</dbReference>
<protein>
    <submittedName>
        <fullName evidence="5">EF-hand domain-containing protein</fullName>
    </submittedName>
</protein>
<dbReference type="EMBL" id="CP072133">
    <property type="protein sequence ID" value="QTH70302.1"/>
    <property type="molecule type" value="Genomic_DNA"/>
</dbReference>
<dbReference type="Proteomes" id="UP000664904">
    <property type="component" value="Chromosome"/>
</dbReference>
<evidence type="ECO:0000259" key="4">
    <source>
        <dbReference type="PROSITE" id="PS50222"/>
    </source>
</evidence>
<evidence type="ECO:0000313" key="6">
    <source>
        <dbReference type="Proteomes" id="UP000664904"/>
    </source>
</evidence>
<gene>
    <name evidence="5" type="ORF">J5O05_09710</name>
</gene>
<dbReference type="CDD" id="cd00051">
    <property type="entry name" value="EFh"/>
    <property type="match status" value="1"/>
</dbReference>
<dbReference type="KEGG" id="pxi:J5O05_09710"/>
<dbReference type="PROSITE" id="PS00018">
    <property type="entry name" value="EF_HAND_1"/>
    <property type="match status" value="3"/>
</dbReference>
<keyword evidence="6" id="KW-1185">Reference proteome</keyword>
<feature type="domain" description="EF-hand" evidence="4">
    <location>
        <begin position="160"/>
        <end position="195"/>
    </location>
</feature>
<dbReference type="InterPro" id="IPR002048">
    <property type="entry name" value="EF_hand_dom"/>
</dbReference>
<evidence type="ECO:0000313" key="5">
    <source>
        <dbReference type="EMBL" id="QTH70302.1"/>
    </source>
</evidence>
<dbReference type="PANTHER" id="PTHR10827:SF98">
    <property type="entry name" value="45 KDA CALCIUM-BINDING PROTEIN"/>
    <property type="match status" value="1"/>
</dbReference>
<dbReference type="SUPFAM" id="SSF47473">
    <property type="entry name" value="EF-hand"/>
    <property type="match status" value="1"/>
</dbReference>
<evidence type="ECO:0000256" key="1">
    <source>
        <dbReference type="ARBA" id="ARBA00022723"/>
    </source>
</evidence>
<accession>A0A975HJW3</accession>
<feature type="signal peptide" evidence="3">
    <location>
        <begin position="1"/>
        <end position="25"/>
    </location>
</feature>
<keyword evidence="3" id="KW-0732">Signal</keyword>
<reference evidence="5" key="1">
    <citation type="submission" date="2021-03" db="EMBL/GenBank/DDBJ databases">
        <title>Complete Genome of Pseudoalteromonas xiamenensis STKMTI.2, a new potential marine bacterium producing anti-Vibrio compounds.</title>
        <authorList>
            <person name="Handayani D.P."/>
            <person name="Isnansetyo A."/>
            <person name="Istiqomah I."/>
            <person name="Jumina J."/>
        </authorList>
    </citation>
    <scope>NUCLEOTIDE SEQUENCE</scope>
    <source>
        <strain evidence="5">STKMTI.2</strain>
    </source>
</reference>